<dbReference type="Proteomes" id="UP001473302">
    <property type="component" value="Unassembled WGS sequence"/>
</dbReference>
<keyword evidence="2" id="KW-1185">Reference proteome</keyword>
<evidence type="ECO:0000313" key="1">
    <source>
        <dbReference type="EMBL" id="GAA5816661.1"/>
    </source>
</evidence>
<dbReference type="EMBL" id="BAABUK010000033">
    <property type="protein sequence ID" value="GAA5816661.1"/>
    <property type="molecule type" value="Genomic_DNA"/>
</dbReference>
<comment type="caution">
    <text evidence="1">The sequence shown here is derived from an EMBL/GenBank/DDBJ whole genome shotgun (WGS) entry which is preliminary data.</text>
</comment>
<proteinExistence type="predicted"/>
<sequence>MENSIGTMDVYDPVHDMFSYSFKKIIPAGGKECCHFSNTDCNPSGRRDMLIYFHGWLSFKGLYREGHLKSFKCDAGGALNIYGTSEEDARAVCYYSDGHVVNQAIIGDV</sequence>
<reference evidence="1 2" key="1">
    <citation type="submission" date="2024-04" db="EMBL/GenBank/DDBJ databases">
        <title>genome sequences of Mucor flavus KT1a and Helicostylum pulchrum KT1b strains isolated from the surface of a dry-aged beef.</title>
        <authorList>
            <person name="Toyotome T."/>
            <person name="Hosono M."/>
            <person name="Torimaru M."/>
            <person name="Fukuda K."/>
            <person name="Mikami N."/>
        </authorList>
    </citation>
    <scope>NUCLEOTIDE SEQUENCE [LARGE SCALE GENOMIC DNA]</scope>
    <source>
        <strain evidence="1 2">KT1a</strain>
    </source>
</reference>
<accession>A0ABP9ZC66</accession>
<gene>
    <name evidence="1" type="ORF">MFLAVUS_010191</name>
</gene>
<organism evidence="1 2">
    <name type="scientific">Mucor flavus</name>
    <dbReference type="NCBI Taxonomy" id="439312"/>
    <lineage>
        <taxon>Eukaryota</taxon>
        <taxon>Fungi</taxon>
        <taxon>Fungi incertae sedis</taxon>
        <taxon>Mucoromycota</taxon>
        <taxon>Mucoromycotina</taxon>
        <taxon>Mucoromycetes</taxon>
        <taxon>Mucorales</taxon>
        <taxon>Mucorineae</taxon>
        <taxon>Mucoraceae</taxon>
        <taxon>Mucor</taxon>
    </lineage>
</organism>
<name>A0ABP9ZC66_9FUNG</name>
<evidence type="ECO:0000313" key="2">
    <source>
        <dbReference type="Proteomes" id="UP001473302"/>
    </source>
</evidence>
<protein>
    <submittedName>
        <fullName evidence="1">Uncharacterized protein</fullName>
    </submittedName>
</protein>